<dbReference type="InterPro" id="IPR029226">
    <property type="entry name" value="Ecp2-like"/>
</dbReference>
<evidence type="ECO:0000256" key="5">
    <source>
        <dbReference type="ARBA" id="ARBA00022801"/>
    </source>
</evidence>
<evidence type="ECO:0000259" key="15">
    <source>
        <dbReference type="PROSITE" id="PS51782"/>
    </source>
</evidence>
<evidence type="ECO:0000256" key="8">
    <source>
        <dbReference type="ARBA" id="ARBA00023277"/>
    </source>
</evidence>
<feature type="domain" description="LysM" evidence="15">
    <location>
        <begin position="394"/>
        <end position="442"/>
    </location>
</feature>
<evidence type="ECO:0000313" key="17">
    <source>
        <dbReference type="EMBL" id="KAF7714141.1"/>
    </source>
</evidence>
<dbReference type="Pfam" id="PF01476">
    <property type="entry name" value="LysM"/>
    <property type="match status" value="2"/>
</dbReference>
<keyword evidence="11" id="KW-1015">Disulfide bond</keyword>
<comment type="caution">
    <text evidence="11">Lacks conserved residue(s) required for the propagation of feature annotation.</text>
</comment>
<dbReference type="Gene3D" id="3.30.60.10">
    <property type="entry name" value="Endochitinase-like"/>
    <property type="match status" value="1"/>
</dbReference>
<keyword evidence="6" id="KW-0146">Chitin degradation</keyword>
<dbReference type="InterPro" id="IPR036779">
    <property type="entry name" value="LysM_dom_sf"/>
</dbReference>
<feature type="signal peptide" evidence="13">
    <location>
        <begin position="1"/>
        <end position="37"/>
    </location>
</feature>
<name>A0A8J8WIF9_9EURO</name>
<dbReference type="InterPro" id="IPR018392">
    <property type="entry name" value="LysM"/>
</dbReference>
<dbReference type="SUPFAM" id="SSF54106">
    <property type="entry name" value="LysM domain"/>
    <property type="match status" value="1"/>
</dbReference>
<dbReference type="Gene3D" id="3.10.50.10">
    <property type="match status" value="1"/>
</dbReference>
<evidence type="ECO:0000256" key="13">
    <source>
        <dbReference type="SAM" id="SignalP"/>
    </source>
</evidence>
<feature type="disulfide bond" evidence="11">
    <location>
        <begin position="485"/>
        <end position="499"/>
    </location>
</feature>
<evidence type="ECO:0000256" key="4">
    <source>
        <dbReference type="ARBA" id="ARBA00022669"/>
    </source>
</evidence>
<evidence type="ECO:0000256" key="11">
    <source>
        <dbReference type="PROSITE-ProRule" id="PRU00261"/>
    </source>
</evidence>
<dbReference type="GO" id="GO:0000272">
    <property type="term" value="P:polysaccharide catabolic process"/>
    <property type="evidence" value="ECO:0007669"/>
    <property type="project" value="UniProtKB-KW"/>
</dbReference>
<dbReference type="PROSITE" id="PS51910">
    <property type="entry name" value="GH18_2"/>
    <property type="match status" value="1"/>
</dbReference>
<dbReference type="SMART" id="SM00257">
    <property type="entry name" value="LysM"/>
    <property type="match status" value="2"/>
</dbReference>
<feature type="domain" description="GH18" evidence="16">
    <location>
        <begin position="534"/>
        <end position="909"/>
    </location>
</feature>
<feature type="disulfide bond" evidence="11">
    <location>
        <begin position="517"/>
        <end position="521"/>
    </location>
</feature>
<keyword evidence="8" id="KW-0119">Carbohydrate metabolism</keyword>
<evidence type="ECO:0000256" key="1">
    <source>
        <dbReference type="ARBA" id="ARBA00000822"/>
    </source>
</evidence>
<dbReference type="Gene3D" id="3.20.20.80">
    <property type="entry name" value="Glycosidases"/>
    <property type="match status" value="1"/>
</dbReference>
<feature type="domain" description="LysM" evidence="15">
    <location>
        <begin position="329"/>
        <end position="375"/>
    </location>
</feature>
<dbReference type="GO" id="GO:0006032">
    <property type="term" value="P:chitin catabolic process"/>
    <property type="evidence" value="ECO:0007669"/>
    <property type="project" value="UniProtKB-KW"/>
</dbReference>
<reference evidence="17" key="1">
    <citation type="journal article" date="2020" name="Front. Microbiol.">
        <title>Gene regulatory networks of Penicillium echinulatum 2HH and Penicillium oxalicum 114-2 inferred by a computational biology approach.</title>
        <authorList>
            <person name="Lenz A.R."/>
            <person name="Galan-Vasquez E."/>
            <person name="Balbinot E."/>
            <person name="De Abreu F.P."/>
            <person name="De Oliveira N.S."/>
            <person name="Da Rosa L.O."/>
            <person name="De Avila E Silva S."/>
            <person name="Camassola M."/>
            <person name="Dillon A.J.P."/>
            <person name="Perez-Rueda E."/>
        </authorList>
    </citation>
    <scope>NUCLEOTIDE SEQUENCE</scope>
    <source>
        <strain evidence="17">S1M29</strain>
    </source>
</reference>
<dbReference type="SUPFAM" id="SSF54556">
    <property type="entry name" value="Chitinase insertion domain"/>
    <property type="match status" value="1"/>
</dbReference>
<dbReference type="InterPro" id="IPR017853">
    <property type="entry name" value="GH"/>
</dbReference>
<evidence type="ECO:0000313" key="18">
    <source>
        <dbReference type="Proteomes" id="UP000631181"/>
    </source>
</evidence>
<organism evidence="17 18">
    <name type="scientific">Penicillium ucsense</name>
    <dbReference type="NCBI Taxonomy" id="2839758"/>
    <lineage>
        <taxon>Eukaryota</taxon>
        <taxon>Fungi</taxon>
        <taxon>Dikarya</taxon>
        <taxon>Ascomycota</taxon>
        <taxon>Pezizomycotina</taxon>
        <taxon>Eurotiomycetes</taxon>
        <taxon>Eurotiomycetidae</taxon>
        <taxon>Eurotiales</taxon>
        <taxon>Aspergillaceae</taxon>
        <taxon>Penicillium</taxon>
    </lineage>
</organism>
<dbReference type="InterPro" id="IPR001002">
    <property type="entry name" value="Chitin-bd_1"/>
</dbReference>
<evidence type="ECO:0000259" key="14">
    <source>
        <dbReference type="PROSITE" id="PS50941"/>
    </source>
</evidence>
<protein>
    <recommendedName>
        <fullName evidence="3">chitinase</fullName>
        <ecNumber evidence="3">3.2.1.14</ecNumber>
    </recommendedName>
</protein>
<dbReference type="InterPro" id="IPR029070">
    <property type="entry name" value="Chitinase_insertion_sf"/>
</dbReference>
<evidence type="ECO:0000259" key="16">
    <source>
        <dbReference type="PROSITE" id="PS51910"/>
    </source>
</evidence>
<dbReference type="Gene3D" id="3.10.350.10">
    <property type="entry name" value="LysM domain"/>
    <property type="match status" value="2"/>
</dbReference>
<evidence type="ECO:0000256" key="3">
    <source>
        <dbReference type="ARBA" id="ARBA00012729"/>
    </source>
</evidence>
<dbReference type="InterPro" id="IPR053214">
    <property type="entry name" value="LysM12-like"/>
</dbReference>
<keyword evidence="7" id="KW-0843">Virulence</keyword>
<evidence type="ECO:0000256" key="2">
    <source>
        <dbReference type="ARBA" id="ARBA00008682"/>
    </source>
</evidence>
<dbReference type="CDD" id="cd00035">
    <property type="entry name" value="ChtBD1"/>
    <property type="match status" value="1"/>
</dbReference>
<keyword evidence="13" id="KW-0732">Signal</keyword>
<dbReference type="CDD" id="cd00118">
    <property type="entry name" value="LysM"/>
    <property type="match status" value="1"/>
</dbReference>
<dbReference type="PANTHER" id="PTHR47700:SF1">
    <property type="entry name" value="CHITINASE"/>
    <property type="match status" value="1"/>
</dbReference>
<comment type="similarity">
    <text evidence="2">Belongs to the glycosyl hydrolase 18 family. Chitinase class V subfamily.</text>
</comment>
<dbReference type="GO" id="GO:0008061">
    <property type="term" value="F:chitin binding"/>
    <property type="evidence" value="ECO:0007669"/>
    <property type="project" value="UniProtKB-UniRule"/>
</dbReference>
<dbReference type="InterPro" id="IPR001223">
    <property type="entry name" value="Glyco_hydro18_cat"/>
</dbReference>
<dbReference type="SUPFAM" id="SSF57016">
    <property type="entry name" value="Plant lectins/antimicrobial peptides"/>
    <property type="match status" value="1"/>
</dbReference>
<gene>
    <name evidence="17" type="ORF">PECM_008753</name>
</gene>
<dbReference type="OrthoDB" id="73875at2759"/>
<dbReference type="InterPro" id="IPR011583">
    <property type="entry name" value="Chitinase_II/V-like_cat"/>
</dbReference>
<evidence type="ECO:0000256" key="9">
    <source>
        <dbReference type="ARBA" id="ARBA00023295"/>
    </source>
</evidence>
<evidence type="ECO:0000256" key="7">
    <source>
        <dbReference type="ARBA" id="ARBA00023026"/>
    </source>
</evidence>
<dbReference type="GO" id="GO:0008843">
    <property type="term" value="F:endochitinase activity"/>
    <property type="evidence" value="ECO:0007669"/>
    <property type="project" value="UniProtKB-EC"/>
</dbReference>
<comment type="caution">
    <text evidence="17">The sequence shown here is derived from an EMBL/GenBank/DDBJ whole genome shotgun (WGS) entry which is preliminary data.</text>
</comment>
<dbReference type="EC" id="3.2.1.14" evidence="3"/>
<keyword evidence="10" id="KW-0624">Polysaccharide degradation</keyword>
<evidence type="ECO:0000256" key="10">
    <source>
        <dbReference type="ARBA" id="ARBA00023326"/>
    </source>
</evidence>
<dbReference type="PROSITE" id="PS01095">
    <property type="entry name" value="GH18_1"/>
    <property type="match status" value="1"/>
</dbReference>
<evidence type="ECO:0000256" key="6">
    <source>
        <dbReference type="ARBA" id="ARBA00023024"/>
    </source>
</evidence>
<dbReference type="Pfam" id="PF00704">
    <property type="entry name" value="Glyco_hydro_18"/>
    <property type="match status" value="1"/>
</dbReference>
<evidence type="ECO:0000256" key="12">
    <source>
        <dbReference type="RuleBase" id="RU000489"/>
    </source>
</evidence>
<sequence>MSWSSLLLSWRKPRSAFLTLFHVTLLTLLFSVRPTTALSERVRLPASPGYQGRSNACPTRCAVSGPNPANWSMYHNLDQLASCQESLFYSFSLLDRVDDPHTGHHIYACTSYGPDWGNLPANTTNLDLQSSNAPEPVNGTYEVGHWPGTTGSSVSSSLATLTHQLRQYLDGGLGSVNGPTILFARYGSTSVGLYIGQGLNNRGIAENALSVLSDSIKSSNASLAASIAMQFCEPGQTSHHTFGLIATGNGTFDSVQAALASWSMAKCLTFPVVQKVTGTVSLVKPFFDASFSNAAVVNSTRPPVSHATQSAGNGTSVRARALAPRTTCSTVQVVSGNCYDSLASECGITLAKFLQYNNVTDDDCSTLVIGEHLCCSAGQLPDFSPQPQSDGTCATYTIKADDNCKTIAASYGLTMDELENFNNNTWGWGGCDPLYAHTIICLSEGNAPMPAPLANAECGPQVPGTVAPASGTNISTLNECPLNACCDKWGQCGTTSAFCINTSTGAPGTAKNGTNGCISNCGTAIVQSDKPATYRKVGFYEGYNLKRPCLYQDVSQIDLGAYTHIYFAFGVLSSSYEVQIPNSTATGTTYEFNQFKQLAGTTRVLSIGGWAFSTDPSTYMIFRNGVTSANRLTMARNIANFVKDNELDGINIDWEYPGAPDIPGIPAASTDDGTNYLAFLAILRNLLPDKEITIAAPASYWYLKGFPIKAMAKIVDYIIYMTYDLHGQWDSNNQWSQEGCATGTCLRSDVNITETEGALSMITKAGVPSNQVVVGVTSYGRSFAMAEAGCYEPDCTFLGSADDSQAAPGNCTQTAGYLANAEILAILENSSRVNENYIDIKSNTNILVYDDTQWVGWMSDGIKNSRKSVYQGLSMGGWTDWATDLQKLNDPPFTADSWTNFIGDAVLNRDPYAEGNRTGNWTSMNCENPAVQDSLYMACSQRWSELDASNAWSDAINVWNTIDEPKVGDDESKFTLSIMFFFHGGDSMNCGSIAPAGSCSTTQTCAWFQGFGDNGESGPAAMLIYNSFVIINQMYSQLYYAINGIAATYVDNQLSDFEDTFAPVPPAKSDEWLVLLIDLLGLGLTVVAAPFFDGVLGALPALEALGEAGAKVAQDVTYSAIAYGASIATSSLPSAAPGQWTAQSQDSFSATMGSVLWGWSNATANQLWTLFNGSDPSITLLTSLISDGKLIEGNGGAPSVGYSVSESTSSDVEAFIGKAFFGYSIPTLWTISGTAAFVVDSGYPCSAQNPLGDYMTNATQESTYTCYNDKLYYLVYPDGTEDGCSNDHTATCTHKLFTAPPGLDTLGPSKWGGITLSELIEGSVNTYIANGNANGGPVADPMDSLTLKDLSNRNITTPGYIRLPVCSPQVAWASWTNPAQSNSSAPGYPCNPLQGVTKCSGYTYQDTTTSASPLVSDCKVLMSNIAGTTGVWTTGIGSQRTIPTYGTCKFGVQNVGVTGDVTYMTGSQDVVNIITESIAKYEWEGKVGAKGYMECDGDAGSQKVEWGLF</sequence>
<keyword evidence="18" id="KW-1185">Reference proteome</keyword>
<dbReference type="PROSITE" id="PS50941">
    <property type="entry name" value="CHIT_BIND_I_2"/>
    <property type="match status" value="1"/>
</dbReference>
<dbReference type="InterPro" id="IPR001579">
    <property type="entry name" value="Glyco_hydro_18_chit_AS"/>
</dbReference>
<dbReference type="SMART" id="SM00636">
    <property type="entry name" value="Glyco_18"/>
    <property type="match status" value="1"/>
</dbReference>
<dbReference type="PROSITE" id="PS51782">
    <property type="entry name" value="LYSM"/>
    <property type="match status" value="2"/>
</dbReference>
<keyword evidence="5 12" id="KW-0378">Hydrolase</keyword>
<dbReference type="SUPFAM" id="SSF51445">
    <property type="entry name" value="(Trans)glycosidases"/>
    <property type="match status" value="1"/>
</dbReference>
<feature type="disulfide bond" evidence="11">
    <location>
        <begin position="480"/>
        <end position="492"/>
    </location>
</feature>
<feature type="chain" id="PRO_5035300761" description="chitinase" evidence="13">
    <location>
        <begin position="38"/>
        <end position="1509"/>
    </location>
</feature>
<feature type="domain" description="Chitin-binding type-1" evidence="14">
    <location>
        <begin position="455"/>
        <end position="523"/>
    </location>
</feature>
<accession>A0A8J8WIF9</accession>
<dbReference type="Proteomes" id="UP000631181">
    <property type="component" value="Unassembled WGS sequence"/>
</dbReference>
<dbReference type="EMBL" id="WIWV01000094">
    <property type="protein sequence ID" value="KAF7714141.1"/>
    <property type="molecule type" value="Genomic_DNA"/>
</dbReference>
<keyword evidence="9 12" id="KW-0326">Glycosidase</keyword>
<dbReference type="PANTHER" id="PTHR47700">
    <property type="entry name" value="V CHITINASE, PUTATIVE (AFU_ORTHOLOGUE AFUA_6G13720)-RELATED"/>
    <property type="match status" value="1"/>
</dbReference>
<dbReference type="InterPro" id="IPR036861">
    <property type="entry name" value="Endochitinase-like_sf"/>
</dbReference>
<keyword evidence="4 11" id="KW-0147">Chitin-binding</keyword>
<dbReference type="Pfam" id="PF14856">
    <property type="entry name" value="Hce2"/>
    <property type="match status" value="1"/>
</dbReference>
<dbReference type="CDD" id="cd02878">
    <property type="entry name" value="GH18_zymocin_alpha"/>
    <property type="match status" value="1"/>
</dbReference>
<proteinExistence type="inferred from homology"/>
<comment type="catalytic activity">
    <reaction evidence="1">
        <text>Random endo-hydrolysis of N-acetyl-beta-D-glucosaminide (1-&gt;4)-beta-linkages in chitin and chitodextrins.</text>
        <dbReference type="EC" id="3.2.1.14"/>
    </reaction>
</comment>